<dbReference type="Proteomes" id="UP001162164">
    <property type="component" value="Unassembled WGS sequence"/>
</dbReference>
<dbReference type="SUPFAM" id="SSF54637">
    <property type="entry name" value="Thioesterase/thiol ester dehydrase-isomerase"/>
    <property type="match status" value="1"/>
</dbReference>
<dbReference type="Pfam" id="PF13279">
    <property type="entry name" value="4HBT_2"/>
    <property type="match status" value="1"/>
</dbReference>
<keyword evidence="3" id="KW-1133">Transmembrane helix</keyword>
<protein>
    <recommendedName>
        <fullName evidence="2">Protein THEM6</fullName>
    </recommendedName>
</protein>
<keyword evidence="5" id="KW-1185">Reference proteome</keyword>
<keyword evidence="3" id="KW-0812">Transmembrane</keyword>
<evidence type="ECO:0000256" key="3">
    <source>
        <dbReference type="SAM" id="Phobius"/>
    </source>
</evidence>
<comment type="caution">
    <text evidence="4">The sequence shown here is derived from an EMBL/GenBank/DDBJ whole genome shotgun (WGS) entry which is preliminary data.</text>
</comment>
<sequence>MDLCYLFLGCVVFILALYFIIELHYFLRTMMCFIWARVSKKKVHILDQTEFKGICLTTDVDGLLTHMNNARYLRELDFAKIDFNERTGLYHSIRRRGGSIAIGATTIRYRRFIKLFTRYYVTTKIIYWDDQDIYMEHRFITYSDHFINTIVLCKVKVLNCNADQIITDLIVNSSNCDIEAAKGQRSEMTPELEKWIESNEISSAFLRNS</sequence>
<accession>A0ABQ9J8S2</accession>
<dbReference type="Gene3D" id="3.10.129.10">
    <property type="entry name" value="Hotdog Thioesterase"/>
    <property type="match status" value="1"/>
</dbReference>
<organism evidence="4 5">
    <name type="scientific">Molorchus minor</name>
    <dbReference type="NCBI Taxonomy" id="1323400"/>
    <lineage>
        <taxon>Eukaryota</taxon>
        <taxon>Metazoa</taxon>
        <taxon>Ecdysozoa</taxon>
        <taxon>Arthropoda</taxon>
        <taxon>Hexapoda</taxon>
        <taxon>Insecta</taxon>
        <taxon>Pterygota</taxon>
        <taxon>Neoptera</taxon>
        <taxon>Endopterygota</taxon>
        <taxon>Coleoptera</taxon>
        <taxon>Polyphaga</taxon>
        <taxon>Cucujiformia</taxon>
        <taxon>Chrysomeloidea</taxon>
        <taxon>Cerambycidae</taxon>
        <taxon>Lamiinae</taxon>
        <taxon>Monochamini</taxon>
        <taxon>Molorchus</taxon>
    </lineage>
</organism>
<proteinExistence type="inferred from homology"/>
<evidence type="ECO:0000256" key="1">
    <source>
        <dbReference type="ARBA" id="ARBA00038228"/>
    </source>
</evidence>
<dbReference type="CDD" id="cd00586">
    <property type="entry name" value="4HBT"/>
    <property type="match status" value="1"/>
</dbReference>
<feature type="non-terminal residue" evidence="4">
    <location>
        <position position="209"/>
    </location>
</feature>
<evidence type="ECO:0000313" key="4">
    <source>
        <dbReference type="EMBL" id="KAJ8974571.1"/>
    </source>
</evidence>
<feature type="transmembrane region" description="Helical" evidence="3">
    <location>
        <begin position="6"/>
        <end position="27"/>
    </location>
</feature>
<dbReference type="PANTHER" id="PTHR12475:SF11">
    <property type="entry name" value="PROTEIN THEM6"/>
    <property type="match status" value="1"/>
</dbReference>
<dbReference type="InterPro" id="IPR029069">
    <property type="entry name" value="HotDog_dom_sf"/>
</dbReference>
<keyword evidence="3" id="KW-0472">Membrane</keyword>
<evidence type="ECO:0000313" key="5">
    <source>
        <dbReference type="Proteomes" id="UP001162164"/>
    </source>
</evidence>
<gene>
    <name evidence="4" type="ORF">NQ317_018084</name>
</gene>
<evidence type="ECO:0000256" key="2">
    <source>
        <dbReference type="ARBA" id="ARBA00041112"/>
    </source>
</evidence>
<dbReference type="PANTHER" id="PTHR12475">
    <property type="match status" value="1"/>
</dbReference>
<dbReference type="InterPro" id="IPR051490">
    <property type="entry name" value="THEM6_lcsJ_thioesterase"/>
</dbReference>
<comment type="similarity">
    <text evidence="1">Belongs to the THEM6 family.</text>
</comment>
<name>A0ABQ9J8S2_9CUCU</name>
<reference evidence="4" key="1">
    <citation type="journal article" date="2023" name="Insect Mol. Biol.">
        <title>Genome sequencing provides insights into the evolution of gene families encoding plant cell wall-degrading enzymes in longhorned beetles.</title>
        <authorList>
            <person name="Shin N.R."/>
            <person name="Okamura Y."/>
            <person name="Kirsch R."/>
            <person name="Pauchet Y."/>
        </authorList>
    </citation>
    <scope>NUCLEOTIDE SEQUENCE</scope>
    <source>
        <strain evidence="4">MMC_N1</strain>
    </source>
</reference>
<dbReference type="EMBL" id="JAPWTJ010000970">
    <property type="protein sequence ID" value="KAJ8974571.1"/>
    <property type="molecule type" value="Genomic_DNA"/>
</dbReference>